<evidence type="ECO:0000313" key="10">
    <source>
        <dbReference type="Proteomes" id="UP000613030"/>
    </source>
</evidence>
<evidence type="ECO:0000256" key="5">
    <source>
        <dbReference type="ARBA" id="ARBA00023136"/>
    </source>
</evidence>
<keyword evidence="6 7" id="KW-0998">Cell outer membrane</keyword>
<dbReference type="Gene3D" id="2.40.170.20">
    <property type="entry name" value="TonB-dependent receptor, beta-barrel domain"/>
    <property type="match status" value="1"/>
</dbReference>
<dbReference type="InterPro" id="IPR023996">
    <property type="entry name" value="TonB-dep_OMP_SusC/RagA"/>
</dbReference>
<name>A0ABS1KV91_9BACT</name>
<keyword evidence="9" id="KW-0675">Receptor</keyword>
<evidence type="ECO:0000313" key="9">
    <source>
        <dbReference type="EMBL" id="MBL0743113.1"/>
    </source>
</evidence>
<dbReference type="InterPro" id="IPR037066">
    <property type="entry name" value="Plug_dom_sf"/>
</dbReference>
<evidence type="ECO:0000256" key="7">
    <source>
        <dbReference type="PROSITE-ProRule" id="PRU01360"/>
    </source>
</evidence>
<gene>
    <name evidence="9" type="ORF">JI741_17920</name>
</gene>
<dbReference type="Pfam" id="PF13715">
    <property type="entry name" value="CarbopepD_reg_2"/>
    <property type="match status" value="1"/>
</dbReference>
<sequence>MLYWLGSPASVWAQGAALKGTVKSDAGEVLPGVNVLIKGSSRGTTTDGDGVFMLDNVKPEDVLTLSFIGYTTQEVTVGNQTTLNVTLATDVETLSEVVVVGYGTQRKIETTGSIASVKSADLVQTPVSNVAQGLQARVAGVQITQNSSAPGGNVSVRIRGTNSINGTSEPLYVVDGIQIANSGNINDVSPLSTINPNDIESIEVLKDASATSIYGARGANGVVLITTKRGKSGSTRVSYEGYYGVQEVRKTLDMMNASQFAQLENEVFKTQVYADPAAEGQGVNWQDLIFRSAPIQNHQLSVNGGSEKTQLALSMNYFNQDGIIINSNFKRYSLRLNIDHKINDRVKMGTSLMGSFNINNGIPTGSQTVGDADVVTGSIVGAALGAPPTLKPYRDDGSLFPFAEQRDGRYREVTNPLGLAAIKNRTDLKRVLVNVYGEAQLLKGLTYRASFNADVQGSINNYYSPRSIIATKDLNATSGSGRKEHRNGLTLLHESILTYTTVLAQDHTLKFTGVFATQTSQNDVNLILGNGFPNDATTNERLELANTVSTSSFKSKERLDSYMGRVNYGYKDKYFFDVTARADGSSKFGANYRYGFFPAASAAWRIIEESFMQNVTFISDLKLRGSYGLTGNAGAIDPYKSLSLQTTGGDYQFNHGYTKGLSPAGISNPDLRWEKSLQANIGLDVSLFSDRLDLTIDVYKKTTKDLLYDQSLPFSSGYQTMIANLGGIENKGIELSANARIISSGDFKWNVGANFTANRNKVTDIDGKTQEKFITTYTLLKVGEPVGVFKTYLFDGIYQTGETIIPGSDGRIGGTKVKDYNGDGRITSEDQVITGNPNPKFIYGISTNVSYKNFDLSIFLSGTYGNSIYNVSRASFENPLGQRNLLEGVVDHWTADNPNNEYASPLQGGRLPISDRFVEDGSYLRCKNITLGYRLPTIKGVSSIRVYVSTNNLFTITKYSGYDPEVNTYAGSNTTIGVDNLVYPPAKSFLGGVQVTF</sequence>
<dbReference type="NCBIfam" id="TIGR04056">
    <property type="entry name" value="OMP_RagA_SusC"/>
    <property type="match status" value="1"/>
</dbReference>
<evidence type="ECO:0000256" key="1">
    <source>
        <dbReference type="ARBA" id="ARBA00004571"/>
    </source>
</evidence>
<keyword evidence="2 7" id="KW-0813">Transport</keyword>
<dbReference type="Gene3D" id="2.60.40.1120">
    <property type="entry name" value="Carboxypeptidase-like, regulatory domain"/>
    <property type="match status" value="1"/>
</dbReference>
<dbReference type="InterPro" id="IPR039426">
    <property type="entry name" value="TonB-dep_rcpt-like"/>
</dbReference>
<dbReference type="Pfam" id="PF07715">
    <property type="entry name" value="Plug"/>
    <property type="match status" value="1"/>
</dbReference>
<keyword evidence="4 7" id="KW-0812">Transmembrane</keyword>
<dbReference type="Proteomes" id="UP000613030">
    <property type="component" value="Unassembled WGS sequence"/>
</dbReference>
<dbReference type="InterPro" id="IPR008969">
    <property type="entry name" value="CarboxyPept-like_regulatory"/>
</dbReference>
<evidence type="ECO:0000256" key="4">
    <source>
        <dbReference type="ARBA" id="ARBA00022692"/>
    </source>
</evidence>
<evidence type="ECO:0000259" key="8">
    <source>
        <dbReference type="Pfam" id="PF07715"/>
    </source>
</evidence>
<keyword evidence="10" id="KW-1185">Reference proteome</keyword>
<dbReference type="SUPFAM" id="SSF56935">
    <property type="entry name" value="Porins"/>
    <property type="match status" value="1"/>
</dbReference>
<accession>A0ABS1KV91</accession>
<dbReference type="NCBIfam" id="TIGR04057">
    <property type="entry name" value="SusC_RagA_signa"/>
    <property type="match status" value="1"/>
</dbReference>
<dbReference type="PROSITE" id="PS52016">
    <property type="entry name" value="TONB_DEPENDENT_REC_3"/>
    <property type="match status" value="1"/>
</dbReference>
<dbReference type="Gene3D" id="2.170.130.10">
    <property type="entry name" value="TonB-dependent receptor, plug domain"/>
    <property type="match status" value="1"/>
</dbReference>
<feature type="domain" description="TonB-dependent receptor plug" evidence="8">
    <location>
        <begin position="107"/>
        <end position="222"/>
    </location>
</feature>
<proteinExistence type="inferred from homology"/>
<organism evidence="9 10">
    <name type="scientific">Chryseolinea lacunae</name>
    <dbReference type="NCBI Taxonomy" id="2801331"/>
    <lineage>
        <taxon>Bacteria</taxon>
        <taxon>Pseudomonadati</taxon>
        <taxon>Bacteroidota</taxon>
        <taxon>Cytophagia</taxon>
        <taxon>Cytophagales</taxon>
        <taxon>Fulvivirgaceae</taxon>
        <taxon>Chryseolinea</taxon>
    </lineage>
</organism>
<dbReference type="EMBL" id="JAERRB010000006">
    <property type="protein sequence ID" value="MBL0743113.1"/>
    <property type="molecule type" value="Genomic_DNA"/>
</dbReference>
<dbReference type="InterPro" id="IPR012910">
    <property type="entry name" value="Plug_dom"/>
</dbReference>
<evidence type="ECO:0000256" key="6">
    <source>
        <dbReference type="ARBA" id="ARBA00023237"/>
    </source>
</evidence>
<dbReference type="InterPro" id="IPR036942">
    <property type="entry name" value="Beta-barrel_TonB_sf"/>
</dbReference>
<evidence type="ECO:0000256" key="2">
    <source>
        <dbReference type="ARBA" id="ARBA00022448"/>
    </source>
</evidence>
<comment type="caution">
    <text evidence="9">The sequence shown here is derived from an EMBL/GenBank/DDBJ whole genome shotgun (WGS) entry which is preliminary data.</text>
</comment>
<keyword evidence="5 7" id="KW-0472">Membrane</keyword>
<dbReference type="InterPro" id="IPR023997">
    <property type="entry name" value="TonB-dep_OMP_SusC/RagA_CS"/>
</dbReference>
<comment type="similarity">
    <text evidence="7">Belongs to the TonB-dependent receptor family.</text>
</comment>
<reference evidence="9 10" key="1">
    <citation type="submission" date="2021-01" db="EMBL/GenBank/DDBJ databases">
        <title>Chryseolinea sp. Jin1 Genome sequencing and assembly.</title>
        <authorList>
            <person name="Kim I."/>
        </authorList>
    </citation>
    <scope>NUCLEOTIDE SEQUENCE [LARGE SCALE GENOMIC DNA]</scope>
    <source>
        <strain evidence="9 10">Jin1</strain>
    </source>
</reference>
<comment type="subcellular location">
    <subcellularLocation>
        <location evidence="1 7">Cell outer membrane</location>
        <topology evidence="1 7">Multi-pass membrane protein</topology>
    </subcellularLocation>
</comment>
<protein>
    <submittedName>
        <fullName evidence="9">TonB-dependent receptor</fullName>
    </submittedName>
</protein>
<dbReference type="SUPFAM" id="SSF49464">
    <property type="entry name" value="Carboxypeptidase regulatory domain-like"/>
    <property type="match status" value="1"/>
</dbReference>
<keyword evidence="3 7" id="KW-1134">Transmembrane beta strand</keyword>
<evidence type="ECO:0000256" key="3">
    <source>
        <dbReference type="ARBA" id="ARBA00022452"/>
    </source>
</evidence>